<dbReference type="PANTHER" id="PTHR34093">
    <property type="entry name" value="CHLORIDE CHANNEL CLIC-LIKE PROTEIN 1"/>
    <property type="match status" value="1"/>
</dbReference>
<evidence type="ECO:0000256" key="2">
    <source>
        <dbReference type="ARBA" id="ARBA00005944"/>
    </source>
</evidence>
<dbReference type="GO" id="GO:0016020">
    <property type="term" value="C:membrane"/>
    <property type="evidence" value="ECO:0007669"/>
    <property type="project" value="UniProtKB-SubCell"/>
</dbReference>
<evidence type="ECO:0000256" key="4">
    <source>
        <dbReference type="ARBA" id="ARBA00022692"/>
    </source>
</evidence>
<evidence type="ECO:0000256" key="10">
    <source>
        <dbReference type="SAM" id="SignalP"/>
    </source>
</evidence>
<dbReference type="InterPro" id="IPR009231">
    <property type="entry name" value="Chloride_chnl_CLIC-like"/>
</dbReference>
<feature type="region of interest" description="Disordered" evidence="8">
    <location>
        <begin position="401"/>
        <end position="433"/>
    </location>
</feature>
<feature type="region of interest" description="Disordered" evidence="8">
    <location>
        <begin position="472"/>
        <end position="549"/>
    </location>
</feature>
<dbReference type="PANTHER" id="PTHR34093:SF1">
    <property type="entry name" value="CHLORIDE CHANNEL CLIC-LIKE PROTEIN 1"/>
    <property type="match status" value="1"/>
</dbReference>
<evidence type="ECO:0000256" key="8">
    <source>
        <dbReference type="SAM" id="MobiDB-lite"/>
    </source>
</evidence>
<feature type="signal peptide" evidence="10">
    <location>
        <begin position="1"/>
        <end position="18"/>
    </location>
</feature>
<keyword evidence="7" id="KW-0175">Coiled coil</keyword>
<comment type="subcellular location">
    <subcellularLocation>
        <location evidence="1">Membrane</location>
        <topology evidence="1">Multi-pass membrane protein</topology>
    </subcellularLocation>
</comment>
<evidence type="ECO:0000256" key="1">
    <source>
        <dbReference type="ARBA" id="ARBA00004141"/>
    </source>
</evidence>
<keyword evidence="12" id="KW-1185">Reference proteome</keyword>
<evidence type="ECO:0000256" key="7">
    <source>
        <dbReference type="SAM" id="Coils"/>
    </source>
</evidence>
<keyword evidence="4 9" id="KW-0812">Transmembrane</keyword>
<feature type="chain" id="PRO_5040155137" description="Chloride channel CLIC-like protein 1" evidence="10">
    <location>
        <begin position="19"/>
        <end position="583"/>
    </location>
</feature>
<keyword evidence="10" id="KW-0732">Signal</keyword>
<dbReference type="Proteomes" id="UP001142489">
    <property type="component" value="Unassembled WGS sequence"/>
</dbReference>
<sequence>MLLSLVLCAVLLTGRSEAQNDDEWIDPTDMLNYDAASGTMRKPEKVKEVNQDASGNKKVATETIAEVDVSMCQRKLDSLNRKLEECEKKDKAKLNERSSVHIFKRYLNKILIEAGRIGLPDDNSGDMHYDAEIILTKQTYNEINRFLNEEGWKSAALDDALSAILVNFKHHDYEAWKWKFEDSFGVDPYNAFMVLLCLVCIAVIVATELWTRIGWLTQLKRVMFISFLISFGWNWMYLYKISFAQHQAEVAKMGNFDQVCAEKIHWSDGIFEWFRSSWTLQDDPCQKYYETLLVNPILVVPPTKALAVTFTNFVTEPLKHIGQGIGEFIRALMKEIPILLQVPVLVIMAGAVLIFCYGAGRSVTSIRQLSYQERHPPPSLPPWNHQQEQIQNLQQNGAGNRVGYLTGATGANQRGPFDRGDASTNRYQSTQSEAGIRSNIEVLQAGDLMDATTGEYQKLAVKSNLSFKEIPEEEAGKNHSDSHLKELHTQQSDQTTESTGKNSMDQSLGEASTTEIDQPCQTKEPTKGNQDKIKPIIEEGQNLKQESKSCGLKETTEKITESLSFSVSLTQTLLCAIESGSRA</sequence>
<dbReference type="GO" id="GO:0005783">
    <property type="term" value="C:endoplasmic reticulum"/>
    <property type="evidence" value="ECO:0007669"/>
    <property type="project" value="TreeGrafter"/>
</dbReference>
<keyword evidence="5 9" id="KW-1133">Transmembrane helix</keyword>
<name>A0A9Q1B3U9_9SAUR</name>
<comment type="caution">
    <text evidence="11">The sequence shown here is derived from an EMBL/GenBank/DDBJ whole genome shotgun (WGS) entry which is preliminary data.</text>
</comment>
<proteinExistence type="inferred from homology"/>
<dbReference type="OrthoDB" id="10037397at2759"/>
<evidence type="ECO:0000256" key="9">
    <source>
        <dbReference type="SAM" id="Phobius"/>
    </source>
</evidence>
<feature type="compositionally biased region" description="Polar residues" evidence="8">
    <location>
        <begin position="422"/>
        <end position="433"/>
    </location>
</feature>
<organism evidence="11 12">
    <name type="scientific">Phrynocephalus forsythii</name>
    <dbReference type="NCBI Taxonomy" id="171643"/>
    <lineage>
        <taxon>Eukaryota</taxon>
        <taxon>Metazoa</taxon>
        <taxon>Chordata</taxon>
        <taxon>Craniata</taxon>
        <taxon>Vertebrata</taxon>
        <taxon>Euteleostomi</taxon>
        <taxon>Lepidosauria</taxon>
        <taxon>Squamata</taxon>
        <taxon>Bifurcata</taxon>
        <taxon>Unidentata</taxon>
        <taxon>Episquamata</taxon>
        <taxon>Toxicofera</taxon>
        <taxon>Iguania</taxon>
        <taxon>Acrodonta</taxon>
        <taxon>Agamidae</taxon>
        <taxon>Agaminae</taxon>
        <taxon>Phrynocephalus</taxon>
    </lineage>
</organism>
<keyword evidence="6 9" id="KW-0472">Membrane</keyword>
<dbReference type="EMBL" id="JAPFRF010000005">
    <property type="protein sequence ID" value="KAJ7332413.1"/>
    <property type="molecule type" value="Genomic_DNA"/>
</dbReference>
<accession>A0A9Q1B3U9</accession>
<protein>
    <recommendedName>
        <fullName evidence="3">Chloride channel CLIC-like protein 1</fullName>
    </recommendedName>
</protein>
<feature type="compositionally biased region" description="Basic and acidic residues" evidence="8">
    <location>
        <begin position="524"/>
        <end position="537"/>
    </location>
</feature>
<feature type="transmembrane region" description="Helical" evidence="9">
    <location>
        <begin position="222"/>
        <end position="239"/>
    </location>
</feature>
<gene>
    <name evidence="11" type="ORF">JRQ81_014593</name>
</gene>
<evidence type="ECO:0000313" key="11">
    <source>
        <dbReference type="EMBL" id="KAJ7332413.1"/>
    </source>
</evidence>
<feature type="transmembrane region" description="Helical" evidence="9">
    <location>
        <begin position="189"/>
        <end position="210"/>
    </location>
</feature>
<evidence type="ECO:0000256" key="5">
    <source>
        <dbReference type="ARBA" id="ARBA00022989"/>
    </source>
</evidence>
<evidence type="ECO:0000256" key="6">
    <source>
        <dbReference type="ARBA" id="ARBA00023136"/>
    </source>
</evidence>
<feature type="coiled-coil region" evidence="7">
    <location>
        <begin position="69"/>
        <end position="96"/>
    </location>
</feature>
<evidence type="ECO:0000313" key="12">
    <source>
        <dbReference type="Proteomes" id="UP001142489"/>
    </source>
</evidence>
<feature type="compositionally biased region" description="Polar residues" evidence="8">
    <location>
        <begin position="489"/>
        <end position="523"/>
    </location>
</feature>
<feature type="compositionally biased region" description="Basic and acidic residues" evidence="8">
    <location>
        <begin position="474"/>
        <end position="488"/>
    </location>
</feature>
<dbReference type="Pfam" id="PF05934">
    <property type="entry name" value="MCLC"/>
    <property type="match status" value="1"/>
</dbReference>
<dbReference type="GO" id="GO:0005254">
    <property type="term" value="F:chloride channel activity"/>
    <property type="evidence" value="ECO:0007669"/>
    <property type="project" value="TreeGrafter"/>
</dbReference>
<reference evidence="11" key="1">
    <citation type="journal article" date="2023" name="DNA Res.">
        <title>Chromosome-level genome assembly of Phrynocephalus forsythii using third-generation DNA sequencing and Hi-C analysis.</title>
        <authorList>
            <person name="Qi Y."/>
            <person name="Zhao W."/>
            <person name="Zhao Y."/>
            <person name="Niu C."/>
            <person name="Cao S."/>
            <person name="Zhang Y."/>
        </authorList>
    </citation>
    <scope>NUCLEOTIDE SEQUENCE</scope>
    <source>
        <tissue evidence="11">Muscle</tissue>
    </source>
</reference>
<dbReference type="AlphaFoldDB" id="A0A9Q1B3U9"/>
<evidence type="ECO:0000256" key="3">
    <source>
        <dbReference type="ARBA" id="ARBA00015571"/>
    </source>
</evidence>
<feature type="transmembrane region" description="Helical" evidence="9">
    <location>
        <begin position="338"/>
        <end position="360"/>
    </location>
</feature>
<comment type="similarity">
    <text evidence="2">Belongs to the chloride channel MCLC family.</text>
</comment>